<dbReference type="PROSITE" id="PS50949">
    <property type="entry name" value="HTH_GNTR"/>
    <property type="match status" value="1"/>
</dbReference>
<keyword evidence="3" id="KW-0804">Transcription</keyword>
<accession>A0A8S0XD87</accession>
<sequence length="230" mass="26001">MQSKTDRNLLSNEVAGNIRELIIKRELKPNEKLPNEMELSAQMGVSRTTIREAIKILVSNNIVEVSRGKGTFVTNQPGLVKDPLGVNFMDHDNLLEFLFETRMLIEPGVVALAAERATKQDLIKIKESIERMSDDLKKKKAYSNEDLLFHVSIALASRNPIIQRIVPIINESIAHGYEETVNIPESSCKAIVAHQHIYQAIESRDPDQAKTEMLTHLHEALEDIKSKKKK</sequence>
<dbReference type="Pfam" id="PF00392">
    <property type="entry name" value="GntR"/>
    <property type="match status" value="1"/>
</dbReference>
<dbReference type="EMBL" id="LR746496">
    <property type="protein sequence ID" value="CAA7603256.1"/>
    <property type="molecule type" value="Genomic_DNA"/>
</dbReference>
<dbReference type="EMBL" id="CDGJ01000012">
    <property type="protein sequence ID" value="CEJ06029.1"/>
    <property type="molecule type" value="Genomic_DNA"/>
</dbReference>
<dbReference type="AlphaFoldDB" id="A0A8S0XD87"/>
<dbReference type="SUPFAM" id="SSF48008">
    <property type="entry name" value="GntR ligand-binding domain-like"/>
    <property type="match status" value="1"/>
</dbReference>
<proteinExistence type="predicted"/>
<keyword evidence="1" id="KW-0805">Transcription regulation</keyword>
<dbReference type="CDD" id="cd07377">
    <property type="entry name" value="WHTH_GntR"/>
    <property type="match status" value="1"/>
</dbReference>
<evidence type="ECO:0000313" key="6">
    <source>
        <dbReference type="EMBL" id="CEJ06029.1"/>
    </source>
</evidence>
<evidence type="ECO:0000256" key="3">
    <source>
        <dbReference type="ARBA" id="ARBA00023163"/>
    </source>
</evidence>
<evidence type="ECO:0000256" key="1">
    <source>
        <dbReference type="ARBA" id="ARBA00023015"/>
    </source>
</evidence>
<dbReference type="GO" id="GO:0003677">
    <property type="term" value="F:DNA binding"/>
    <property type="evidence" value="ECO:0007669"/>
    <property type="project" value="UniProtKB-KW"/>
</dbReference>
<gene>
    <name evidence="6" type="ORF">DEACI_0475</name>
    <name evidence="5" type="ORF">DEACI_4079</name>
</gene>
<reference evidence="5" key="2">
    <citation type="submission" date="2020-01" db="EMBL/GenBank/DDBJ databases">
        <authorList>
            <person name="Hornung B."/>
        </authorList>
    </citation>
    <scope>NUCLEOTIDE SEQUENCE</scope>
    <source>
        <strain evidence="5">PacBioINE</strain>
    </source>
</reference>
<dbReference type="InterPro" id="IPR000524">
    <property type="entry name" value="Tscrpt_reg_HTH_GntR"/>
</dbReference>
<feature type="domain" description="HTH gntR-type" evidence="4">
    <location>
        <begin position="8"/>
        <end position="76"/>
    </location>
</feature>
<dbReference type="InterPro" id="IPR011711">
    <property type="entry name" value="GntR_C"/>
</dbReference>
<keyword evidence="2" id="KW-0238">DNA-binding</keyword>
<dbReference type="Pfam" id="PF07729">
    <property type="entry name" value="FCD"/>
    <property type="match status" value="1"/>
</dbReference>
<protein>
    <submittedName>
        <fullName evidence="6">FCD domain protein</fullName>
    </submittedName>
    <submittedName>
        <fullName evidence="5">GntR bacterial regulatory protein HTH signature</fullName>
    </submittedName>
</protein>
<dbReference type="PANTHER" id="PTHR43537">
    <property type="entry name" value="TRANSCRIPTIONAL REGULATOR, GNTR FAMILY"/>
    <property type="match status" value="1"/>
</dbReference>
<evidence type="ECO:0000313" key="7">
    <source>
        <dbReference type="Proteomes" id="UP001071230"/>
    </source>
</evidence>
<dbReference type="Proteomes" id="UP000836597">
    <property type="component" value="Chromosome"/>
</dbReference>
<dbReference type="Gene3D" id="1.20.120.530">
    <property type="entry name" value="GntR ligand-binding domain-like"/>
    <property type="match status" value="1"/>
</dbReference>
<dbReference type="SUPFAM" id="SSF46785">
    <property type="entry name" value="Winged helix' DNA-binding domain"/>
    <property type="match status" value="1"/>
</dbReference>
<keyword evidence="7" id="KW-1185">Reference proteome</keyword>
<dbReference type="InterPro" id="IPR008920">
    <property type="entry name" value="TF_FadR/GntR_C"/>
</dbReference>
<name>A0A8S0XD87_9FIRM</name>
<dbReference type="GO" id="GO:0003700">
    <property type="term" value="F:DNA-binding transcription factor activity"/>
    <property type="evidence" value="ECO:0007669"/>
    <property type="project" value="InterPro"/>
</dbReference>
<dbReference type="RefSeq" id="WP_240986504.1">
    <property type="nucleotide sequence ID" value="NZ_CDGJ01000012.1"/>
</dbReference>
<dbReference type="SMART" id="SM00895">
    <property type="entry name" value="FCD"/>
    <property type="match status" value="1"/>
</dbReference>
<dbReference type="Proteomes" id="UP001071230">
    <property type="component" value="Unassembled WGS sequence"/>
</dbReference>
<dbReference type="KEGG" id="aacx:DEACI_4079"/>
<organism evidence="5">
    <name type="scientific">Acididesulfobacillus acetoxydans</name>
    <dbReference type="NCBI Taxonomy" id="1561005"/>
    <lineage>
        <taxon>Bacteria</taxon>
        <taxon>Bacillati</taxon>
        <taxon>Bacillota</taxon>
        <taxon>Clostridia</taxon>
        <taxon>Eubacteriales</taxon>
        <taxon>Peptococcaceae</taxon>
        <taxon>Acididesulfobacillus</taxon>
    </lineage>
</organism>
<evidence type="ECO:0000256" key="2">
    <source>
        <dbReference type="ARBA" id="ARBA00023125"/>
    </source>
</evidence>
<dbReference type="SMART" id="SM00345">
    <property type="entry name" value="HTH_GNTR"/>
    <property type="match status" value="1"/>
</dbReference>
<dbReference type="InterPro" id="IPR036388">
    <property type="entry name" value="WH-like_DNA-bd_sf"/>
</dbReference>
<dbReference type="PRINTS" id="PR00035">
    <property type="entry name" value="HTHGNTR"/>
</dbReference>
<evidence type="ECO:0000259" key="4">
    <source>
        <dbReference type="PROSITE" id="PS50949"/>
    </source>
</evidence>
<dbReference type="InterPro" id="IPR036390">
    <property type="entry name" value="WH_DNA-bd_sf"/>
</dbReference>
<reference evidence="6" key="1">
    <citation type="submission" date="2014-11" db="EMBL/GenBank/DDBJ databases">
        <authorList>
            <person name="Hornung B.V."/>
        </authorList>
    </citation>
    <scope>NUCLEOTIDE SEQUENCE</scope>
    <source>
        <strain evidence="6">INE</strain>
    </source>
</reference>
<dbReference type="Gene3D" id="1.10.10.10">
    <property type="entry name" value="Winged helix-like DNA-binding domain superfamily/Winged helix DNA-binding domain"/>
    <property type="match status" value="1"/>
</dbReference>
<evidence type="ECO:0000313" key="5">
    <source>
        <dbReference type="EMBL" id="CAA7603256.1"/>
    </source>
</evidence>
<dbReference type="PANTHER" id="PTHR43537:SF5">
    <property type="entry name" value="UXU OPERON TRANSCRIPTIONAL REGULATOR"/>
    <property type="match status" value="1"/>
</dbReference>